<dbReference type="Pfam" id="PF07303">
    <property type="entry name" value="Occludin_ELL"/>
    <property type="match status" value="1"/>
</dbReference>
<feature type="domain" description="MARVEL" evidence="16">
    <location>
        <begin position="137"/>
        <end position="319"/>
    </location>
</feature>
<evidence type="ECO:0000259" key="16">
    <source>
        <dbReference type="PROSITE" id="PS51225"/>
    </source>
</evidence>
<evidence type="ECO:0000256" key="14">
    <source>
        <dbReference type="SAM" id="MobiDB-lite"/>
    </source>
</evidence>
<dbReference type="PROSITE" id="PS51980">
    <property type="entry name" value="OCEL"/>
    <property type="match status" value="1"/>
</dbReference>
<feature type="transmembrane region" description="Helical" evidence="15">
    <location>
        <begin position="207"/>
        <end position="231"/>
    </location>
</feature>
<protein>
    <submittedName>
        <fullName evidence="18">MARVEL domain containing 2b</fullName>
    </submittedName>
</protein>
<evidence type="ECO:0000256" key="7">
    <source>
        <dbReference type="ARBA" id="ARBA00022949"/>
    </source>
</evidence>
<dbReference type="PANTHER" id="PTHR23288">
    <property type="entry name" value="OCCLUDIN AND RNA POLYMERASE II ELONGATION FACTOR ELL"/>
    <property type="match status" value="1"/>
</dbReference>
<comment type="similarity">
    <text evidence="3 12">Belongs to the ELL/occludin family.</text>
</comment>
<dbReference type="PROSITE" id="PS51225">
    <property type="entry name" value="MARVEL"/>
    <property type="match status" value="1"/>
</dbReference>
<comment type="subcellular location">
    <subcellularLocation>
        <location evidence="1">Cell junction</location>
        <location evidence="1">Tight junction</location>
    </subcellularLocation>
    <subcellularLocation>
        <location evidence="2">Cell membrane</location>
        <topology evidence="2">Multi-pass membrane protein</topology>
    </subcellularLocation>
</comment>
<organism evidence="18 19">
    <name type="scientific">Eptatretus burgeri</name>
    <name type="common">Inshore hagfish</name>
    <dbReference type="NCBI Taxonomy" id="7764"/>
    <lineage>
        <taxon>Eukaryota</taxon>
        <taxon>Metazoa</taxon>
        <taxon>Chordata</taxon>
        <taxon>Craniata</taxon>
        <taxon>Vertebrata</taxon>
        <taxon>Cyclostomata</taxon>
        <taxon>Myxini</taxon>
        <taxon>Myxiniformes</taxon>
        <taxon>Myxinidae</taxon>
        <taxon>Eptatretinae</taxon>
        <taxon>Eptatretus</taxon>
    </lineage>
</organism>
<feature type="transmembrane region" description="Helical" evidence="15">
    <location>
        <begin position="243"/>
        <end position="263"/>
    </location>
</feature>
<dbReference type="InterPro" id="IPR008253">
    <property type="entry name" value="Marvel"/>
</dbReference>
<dbReference type="GeneTree" id="ENSGT00940000155771"/>
<evidence type="ECO:0000256" key="8">
    <source>
        <dbReference type="ARBA" id="ARBA00022989"/>
    </source>
</evidence>
<dbReference type="OMA" id="TECSINF"/>
<keyword evidence="8 15" id="KW-1133">Transmembrane helix</keyword>
<evidence type="ECO:0000259" key="17">
    <source>
        <dbReference type="PROSITE" id="PS51980"/>
    </source>
</evidence>
<feature type="coiled-coil region" evidence="13">
    <location>
        <begin position="409"/>
        <end position="436"/>
    </location>
</feature>
<evidence type="ECO:0000313" key="19">
    <source>
        <dbReference type="Proteomes" id="UP000694388"/>
    </source>
</evidence>
<evidence type="ECO:0000256" key="9">
    <source>
        <dbReference type="ARBA" id="ARBA00023054"/>
    </source>
</evidence>
<feature type="region of interest" description="Disordered" evidence="14">
    <location>
        <begin position="1"/>
        <end position="31"/>
    </location>
</feature>
<dbReference type="Gene3D" id="6.10.140.340">
    <property type="match status" value="1"/>
</dbReference>
<feature type="compositionally biased region" description="Polar residues" evidence="14">
    <location>
        <begin position="95"/>
        <end position="104"/>
    </location>
</feature>
<keyword evidence="7" id="KW-0965">Cell junction</keyword>
<dbReference type="AlphaFoldDB" id="A0A8C4Q3Q8"/>
<name>A0A8C4Q3Q8_EPTBU</name>
<evidence type="ECO:0000256" key="5">
    <source>
        <dbReference type="ARBA" id="ARBA00022475"/>
    </source>
</evidence>
<proteinExistence type="inferred from homology"/>
<evidence type="ECO:0000256" key="4">
    <source>
        <dbReference type="ARBA" id="ARBA00022427"/>
    </source>
</evidence>
<keyword evidence="6 11" id="KW-0812">Transmembrane</keyword>
<evidence type="ECO:0000256" key="13">
    <source>
        <dbReference type="SAM" id="Coils"/>
    </source>
</evidence>
<evidence type="ECO:0000313" key="18">
    <source>
        <dbReference type="Ensembl" id="ENSEBUP00000009429.1"/>
    </source>
</evidence>
<feature type="compositionally biased region" description="Pro residues" evidence="14">
    <location>
        <begin position="12"/>
        <end position="23"/>
    </location>
</feature>
<feature type="region of interest" description="Disordered" evidence="14">
    <location>
        <begin position="68"/>
        <end position="104"/>
    </location>
</feature>
<evidence type="ECO:0000256" key="15">
    <source>
        <dbReference type="SAM" id="Phobius"/>
    </source>
</evidence>
<feature type="transmembrane region" description="Helical" evidence="15">
    <location>
        <begin position="298"/>
        <end position="318"/>
    </location>
</feature>
<keyword evidence="4" id="KW-0796">Tight junction</keyword>
<dbReference type="GO" id="GO:0016324">
    <property type="term" value="C:apical plasma membrane"/>
    <property type="evidence" value="ECO:0007669"/>
    <property type="project" value="TreeGrafter"/>
</dbReference>
<dbReference type="PANTHER" id="PTHR23288:SF3">
    <property type="entry name" value="MARVEL DOMAIN-CONTAINING PROTEIN 2"/>
    <property type="match status" value="1"/>
</dbReference>
<evidence type="ECO:0000256" key="10">
    <source>
        <dbReference type="ARBA" id="ARBA00023136"/>
    </source>
</evidence>
<dbReference type="InterPro" id="IPR010844">
    <property type="entry name" value="Occludin_ELL"/>
</dbReference>
<feature type="transmembrane region" description="Helical" evidence="15">
    <location>
        <begin position="141"/>
        <end position="165"/>
    </location>
</feature>
<dbReference type="GO" id="GO:0005923">
    <property type="term" value="C:bicellular tight junction"/>
    <property type="evidence" value="ECO:0007669"/>
    <property type="project" value="UniProtKB-SubCell"/>
</dbReference>
<evidence type="ECO:0000256" key="3">
    <source>
        <dbReference type="ARBA" id="ARBA00009171"/>
    </source>
</evidence>
<accession>A0A8C4Q3Q8</accession>
<sequence>MDSRGLGDIPEIAPPLPVVPPVGDPSDIQEPKPVHRFVPYALKNLFQRNPEPPQWELPAADAWQYDLSMDDDDDDHLNHHSTEGLPNQNLPPPTESWNGGSGFNSAGWQESAEPSVTLRTISQQEEEYRVRYGYMRSWSGLLRLLAVILLFCGAVIFACVCANIYKDNQWYNFYGYNTMSPGGYGYGGGTGSYGYGQYSYDGPKTPYVLVIAGLAWVVTVVMLVLGLTMYYRTILLDSNWWPPTEAAINAVLAVLYLSAAIVYTNDAYRGGLCRSPGFVNPISGTFCHIEGSQSAGMAFLYISALLYLLCAGVALKMWRHEVARRRKDALAMDDLRSSAEPKNRYVEDDNRYRKVDAFDESPLTRRKIEIFNGSIPQGHVPKPVVIPDYLAKFPAIASERERARYAAVFNDQFAEYKELTEELKEVKGRLKELDTLIRQLSSCTEGPTETERTKKIFTEYERKKNDPALKERQDRCEYLKKKLSHIKRRIREYDQQEPGGRQRLV</sequence>
<evidence type="ECO:0000256" key="6">
    <source>
        <dbReference type="ARBA" id="ARBA00022692"/>
    </source>
</evidence>
<dbReference type="GO" id="GO:0031410">
    <property type="term" value="C:cytoplasmic vesicle"/>
    <property type="evidence" value="ECO:0007669"/>
    <property type="project" value="TreeGrafter"/>
</dbReference>
<evidence type="ECO:0000256" key="11">
    <source>
        <dbReference type="PROSITE-ProRule" id="PRU00581"/>
    </source>
</evidence>
<evidence type="ECO:0000256" key="1">
    <source>
        <dbReference type="ARBA" id="ARBA00004435"/>
    </source>
</evidence>
<keyword evidence="5" id="KW-1003">Cell membrane</keyword>
<dbReference type="Ensembl" id="ENSEBUT00000009953.1">
    <property type="protein sequence ID" value="ENSEBUP00000009429.1"/>
    <property type="gene ID" value="ENSEBUG00000006071.1"/>
</dbReference>
<dbReference type="Proteomes" id="UP000694388">
    <property type="component" value="Unplaced"/>
</dbReference>
<feature type="domain" description="OCEL" evidence="17">
    <location>
        <begin position="387"/>
        <end position="498"/>
    </location>
</feature>
<dbReference type="SUPFAM" id="SSF144292">
    <property type="entry name" value="occludin/ELL-like"/>
    <property type="match status" value="1"/>
</dbReference>
<dbReference type="InterPro" id="IPR031176">
    <property type="entry name" value="ELL/occludin"/>
</dbReference>
<dbReference type="GO" id="GO:0070830">
    <property type="term" value="P:bicellular tight junction assembly"/>
    <property type="evidence" value="ECO:0007669"/>
    <property type="project" value="TreeGrafter"/>
</dbReference>
<keyword evidence="19" id="KW-1185">Reference proteome</keyword>
<keyword evidence="9 13" id="KW-0175">Coiled coil</keyword>
<keyword evidence="10 11" id="KW-0472">Membrane</keyword>
<evidence type="ECO:0000256" key="12">
    <source>
        <dbReference type="PROSITE-ProRule" id="PRU01324"/>
    </source>
</evidence>
<evidence type="ECO:0000256" key="2">
    <source>
        <dbReference type="ARBA" id="ARBA00004651"/>
    </source>
</evidence>
<reference evidence="18" key="2">
    <citation type="submission" date="2025-09" db="UniProtKB">
        <authorList>
            <consortium name="Ensembl"/>
        </authorList>
    </citation>
    <scope>IDENTIFICATION</scope>
</reference>
<dbReference type="Pfam" id="PF01284">
    <property type="entry name" value="MARVEL"/>
    <property type="match status" value="1"/>
</dbReference>
<reference evidence="18" key="1">
    <citation type="submission" date="2025-08" db="UniProtKB">
        <authorList>
            <consortium name="Ensembl"/>
        </authorList>
    </citation>
    <scope>IDENTIFICATION</scope>
</reference>